<comment type="caution">
    <text evidence="1">The sequence shown here is derived from an EMBL/GenBank/DDBJ whole genome shotgun (WGS) entry which is preliminary data.</text>
</comment>
<sequence>MLRHAIPALHHSTLQLPCLKSVASQSEQLTHRHNLISRHIFVHPRRFSLSLSSPSATTIVSTNSLTSPESESDVVRAGFCSLAEAKVDDWTSECYADVPFEPDPNIFEPINVDYTYGSRPGEKLCEAIIRPITSEKILCDRVVTLLDTDFKAADQLRREIVKNRVTLPSSEAITSHCNKHLFERRDVRSYLDWLPLVAATQLQRQISTQPQYTITVAESHLREVLWQCPTDLDVIFNLVSTFLDKQSFTKHLAFSLIRHLVRSQAPEAVLHFMEQVFPLIGQTNPRSKSLSHQIQDFLLIQLALRGHLHESIKLLEQSRNREEEGSVYSLCYQVLVDQITRRIKKEGTGNSGHWYEQLEKVFSLWRYSDESGFHRWKSNYLEPQLQLGTSSLTRKISKRNSLERSQQNIKFTESITSVRTFFRKLLSTGGDVRFVKAARVAAELDQLLPLPPQLSDLILTENGNIYQDEEQVFKSVILSDHLLVASEGNLTAKVEVSLKSSYLKVEGRSDVLLLWAHTWMILYQRRGSHQRAIETFLRYFVPMGFDQTLLHRIQEYSGNRLSLVVEGSDVEKHPKNLLHPTSGVISVLYDAILGLCPPRMIPIAFEYFLSHPMLQPTKPRGPIRSSNESPQIYPEFTFKPFVRAFLKINDVTSSLKVLMVMNSQCNSGLRDDEMAWVDLLEWCAASSLKIPANSVSGNIPGGWTSLRRQKKIKGWDVKMKEQLVYSILKKFLIPFTTSPITVKSCSFLEKEDHVINPLSFFPQSANEAAELAVEEKLRDIGWNKANDVQLNSNQRFPSLKLLYRVKSGFQRVNNLRATIIISSLIDWKRGKSDPQK</sequence>
<protein>
    <submittedName>
        <fullName evidence="1">Uncharacterized protein</fullName>
    </submittedName>
</protein>
<accession>A0AAV0ATE0</accession>
<proteinExistence type="predicted"/>
<keyword evidence="2" id="KW-1185">Reference proteome</keyword>
<gene>
    <name evidence="1" type="ORF">PPACK8108_LOCUS6763</name>
</gene>
<organism evidence="1 2">
    <name type="scientific">Phakopsora pachyrhizi</name>
    <name type="common">Asian soybean rust disease fungus</name>
    <dbReference type="NCBI Taxonomy" id="170000"/>
    <lineage>
        <taxon>Eukaryota</taxon>
        <taxon>Fungi</taxon>
        <taxon>Dikarya</taxon>
        <taxon>Basidiomycota</taxon>
        <taxon>Pucciniomycotina</taxon>
        <taxon>Pucciniomycetes</taxon>
        <taxon>Pucciniales</taxon>
        <taxon>Phakopsoraceae</taxon>
        <taxon>Phakopsora</taxon>
    </lineage>
</organism>
<dbReference type="AlphaFoldDB" id="A0AAV0ATE0"/>
<reference evidence="1" key="1">
    <citation type="submission" date="2022-06" db="EMBL/GenBank/DDBJ databases">
        <authorList>
            <consortium name="SYNGENTA / RWTH Aachen University"/>
        </authorList>
    </citation>
    <scope>NUCLEOTIDE SEQUENCE</scope>
</reference>
<evidence type="ECO:0000313" key="1">
    <source>
        <dbReference type="EMBL" id="CAH7671913.1"/>
    </source>
</evidence>
<name>A0AAV0ATE0_PHAPC</name>
<evidence type="ECO:0000313" key="2">
    <source>
        <dbReference type="Proteomes" id="UP001153365"/>
    </source>
</evidence>
<dbReference type="EMBL" id="CALTRL010001289">
    <property type="protein sequence ID" value="CAH7671913.1"/>
    <property type="molecule type" value="Genomic_DNA"/>
</dbReference>
<dbReference type="Proteomes" id="UP001153365">
    <property type="component" value="Unassembled WGS sequence"/>
</dbReference>